<dbReference type="Proteomes" id="UP000298381">
    <property type="component" value="Unassembled WGS sequence"/>
</dbReference>
<dbReference type="Pfam" id="PF02417">
    <property type="entry name" value="Chromate_transp"/>
    <property type="match status" value="1"/>
</dbReference>
<evidence type="ECO:0000256" key="7">
    <source>
        <dbReference type="SAM" id="Phobius"/>
    </source>
</evidence>
<keyword evidence="4 7" id="KW-0812">Transmembrane</keyword>
<evidence type="ECO:0000256" key="2">
    <source>
        <dbReference type="ARBA" id="ARBA00005262"/>
    </source>
</evidence>
<comment type="subcellular location">
    <subcellularLocation>
        <location evidence="1">Cell membrane</location>
        <topology evidence="1">Multi-pass membrane protein</topology>
    </subcellularLocation>
</comment>
<name>A0A4Z0D9H0_9FIRM</name>
<dbReference type="AlphaFoldDB" id="A0A4Z0D9H0"/>
<evidence type="ECO:0000313" key="9">
    <source>
        <dbReference type="Proteomes" id="UP000298381"/>
    </source>
</evidence>
<feature type="transmembrane region" description="Helical" evidence="7">
    <location>
        <begin position="6"/>
        <end position="27"/>
    </location>
</feature>
<comment type="caution">
    <text evidence="8">The sequence shown here is derived from an EMBL/GenBank/DDBJ whole genome shotgun (WGS) entry which is preliminary data.</text>
</comment>
<feature type="transmembrane region" description="Helical" evidence="7">
    <location>
        <begin position="141"/>
        <end position="170"/>
    </location>
</feature>
<feature type="transmembrane region" description="Helical" evidence="7">
    <location>
        <begin position="109"/>
        <end position="129"/>
    </location>
</feature>
<protein>
    <submittedName>
        <fullName evidence="8">Chromate transporter</fullName>
    </submittedName>
</protein>
<comment type="similarity">
    <text evidence="2">Belongs to the chromate ion transporter (CHR) (TC 2.A.51) family.</text>
</comment>
<dbReference type="GO" id="GO:0015109">
    <property type="term" value="F:chromate transmembrane transporter activity"/>
    <property type="evidence" value="ECO:0007669"/>
    <property type="project" value="InterPro"/>
</dbReference>
<proteinExistence type="inferred from homology"/>
<keyword evidence="6 7" id="KW-0472">Membrane</keyword>
<dbReference type="InterPro" id="IPR052518">
    <property type="entry name" value="CHR_Transporter"/>
</dbReference>
<keyword evidence="3" id="KW-1003">Cell membrane</keyword>
<dbReference type="InterPro" id="IPR003370">
    <property type="entry name" value="Chromate_transpt"/>
</dbReference>
<accession>A0A4Z0D9H0</accession>
<organism evidence="8 9">
    <name type="scientific">Soehngenia longivitae</name>
    <dbReference type="NCBI Taxonomy" id="2562294"/>
    <lineage>
        <taxon>Bacteria</taxon>
        <taxon>Bacillati</taxon>
        <taxon>Bacillota</taxon>
        <taxon>Tissierellia</taxon>
        <taxon>Tissierellales</taxon>
        <taxon>Tissierellaceae</taxon>
        <taxon>Soehngenia</taxon>
    </lineage>
</organism>
<evidence type="ECO:0000256" key="6">
    <source>
        <dbReference type="ARBA" id="ARBA00023136"/>
    </source>
</evidence>
<dbReference type="EMBL" id="SRIB01000002">
    <property type="protein sequence ID" value="TFZ41527.1"/>
    <property type="molecule type" value="Genomic_DNA"/>
</dbReference>
<dbReference type="OrthoDB" id="9788907at2"/>
<dbReference type="PANTHER" id="PTHR43663">
    <property type="entry name" value="CHROMATE TRANSPORT PROTEIN-RELATED"/>
    <property type="match status" value="1"/>
</dbReference>
<evidence type="ECO:0000256" key="1">
    <source>
        <dbReference type="ARBA" id="ARBA00004651"/>
    </source>
</evidence>
<sequence>MILNLFITFFKIGAFTFGGGYAMIPIMEREIVENKKLIGDEEFTDMLALAQASPGPVAVNTSVFIGYKIRGLTGALSCLLGTVLPSFLIILIIAIFFNDFKNLAIVEEIFSGIRPAIAALILSSVVIMLKKGDNLTKRISIAVIVAVLVGFLDISPVIIIIAGALISLIMNYLKIK</sequence>
<dbReference type="PANTHER" id="PTHR43663:SF2">
    <property type="entry name" value="CHROMATE TRANSPORT PROTEIN-RELATED"/>
    <property type="match status" value="1"/>
</dbReference>
<reference evidence="8 9" key="1">
    <citation type="submission" date="2019-03" db="EMBL/GenBank/DDBJ databases">
        <title>Draft genome sequence data and analysis of a Fermenting Bacterium, Soehngenia longevitae strain 1933PT, isolated from petroleum reservoir in Azerbaijan.</title>
        <authorList>
            <person name="Grouzdev D.S."/>
            <person name="Bidzhieva S.K."/>
            <person name="Sokolova D.S."/>
            <person name="Tourova T.P."/>
            <person name="Poltaraus A.B."/>
            <person name="Nazina T.N."/>
        </authorList>
    </citation>
    <scope>NUCLEOTIDE SEQUENCE [LARGE SCALE GENOMIC DNA]</scope>
    <source>
        <strain evidence="8 9">1933P</strain>
    </source>
</reference>
<evidence type="ECO:0000256" key="4">
    <source>
        <dbReference type="ARBA" id="ARBA00022692"/>
    </source>
</evidence>
<evidence type="ECO:0000313" key="8">
    <source>
        <dbReference type="EMBL" id="TFZ41527.1"/>
    </source>
</evidence>
<evidence type="ECO:0000256" key="3">
    <source>
        <dbReference type="ARBA" id="ARBA00022475"/>
    </source>
</evidence>
<gene>
    <name evidence="8" type="ORF">E4100_02645</name>
</gene>
<dbReference type="GO" id="GO:0005886">
    <property type="term" value="C:plasma membrane"/>
    <property type="evidence" value="ECO:0007669"/>
    <property type="project" value="UniProtKB-SubCell"/>
</dbReference>
<evidence type="ECO:0000256" key="5">
    <source>
        <dbReference type="ARBA" id="ARBA00022989"/>
    </source>
</evidence>
<keyword evidence="9" id="KW-1185">Reference proteome</keyword>
<keyword evidence="5 7" id="KW-1133">Transmembrane helix</keyword>
<feature type="transmembrane region" description="Helical" evidence="7">
    <location>
        <begin position="74"/>
        <end position="97"/>
    </location>
</feature>